<proteinExistence type="inferred from homology"/>
<feature type="domain" description="Aminoglycoside phosphotransferase" evidence="2">
    <location>
        <begin position="33"/>
        <end position="269"/>
    </location>
</feature>
<dbReference type="Gene3D" id="3.30.200.20">
    <property type="entry name" value="Phosphorylase Kinase, domain 1"/>
    <property type="match status" value="1"/>
</dbReference>
<evidence type="ECO:0000313" key="3">
    <source>
        <dbReference type="EMBL" id="CAE8720855.1"/>
    </source>
</evidence>
<dbReference type="Gene3D" id="3.90.1200.10">
    <property type="match status" value="1"/>
</dbReference>
<evidence type="ECO:0000256" key="1">
    <source>
        <dbReference type="ARBA" id="ARBA00038240"/>
    </source>
</evidence>
<dbReference type="SUPFAM" id="SSF56112">
    <property type="entry name" value="Protein kinase-like (PK-like)"/>
    <property type="match status" value="1"/>
</dbReference>
<dbReference type="InterPro" id="IPR011009">
    <property type="entry name" value="Kinase-like_dom_sf"/>
</dbReference>
<evidence type="ECO:0000259" key="2">
    <source>
        <dbReference type="Pfam" id="PF01636"/>
    </source>
</evidence>
<dbReference type="PANTHER" id="PTHR21064:SF6">
    <property type="entry name" value="AMINOGLYCOSIDE PHOSPHOTRANSFERASE DOMAIN-CONTAINING PROTEIN"/>
    <property type="match status" value="1"/>
</dbReference>
<dbReference type="GO" id="GO:0019202">
    <property type="term" value="F:amino acid kinase activity"/>
    <property type="evidence" value="ECO:0007669"/>
    <property type="project" value="TreeGrafter"/>
</dbReference>
<dbReference type="AlphaFoldDB" id="A0A813L578"/>
<dbReference type="Proteomes" id="UP000626109">
    <property type="component" value="Unassembled WGS sequence"/>
</dbReference>
<name>A0A813L578_POLGL</name>
<dbReference type="PANTHER" id="PTHR21064">
    <property type="entry name" value="AMINOGLYCOSIDE PHOSPHOTRANSFERASE DOMAIN-CONTAINING PROTEIN-RELATED"/>
    <property type="match status" value="1"/>
</dbReference>
<comment type="caution">
    <text evidence="3">The sequence shown here is derived from an EMBL/GenBank/DDBJ whole genome shotgun (WGS) entry which is preliminary data.</text>
</comment>
<accession>A0A813L578</accession>
<dbReference type="EMBL" id="CAJNNW010033899">
    <property type="protein sequence ID" value="CAE8720855.1"/>
    <property type="molecule type" value="Genomic_DNA"/>
</dbReference>
<sequence>ATVALDSLSNDEVSEFFCAFGFEATEEPVRLYGGYSSSNFQVVGRRSGAGDSSKYLLKISNTALSVEDLEHQLFVMDHLRTSSFPTNYPHASASGSFWVEKNGRLAMLLDFVSGKPGSEVLGAEEEKADRLLSELSATLAKLHKVSWPSDTKIRDISTGFPVCNTGDLLKGEELEQLKADERFAGHSLVALVHGRISWLRELYKREVPWGLVHGDAYLDNTLYEDGPRGSGECRLLALIDWEDSCVGPLVLDLAVCASACCFTASNDLIIPRLSVLLREYLRHRSLSAVEAESFVDFMAAGALACSFCRFCEFNVKQLDSDAKAKNSYKIMADRAELLLSGSAREAACAAVHEVMQAGSGLAEDKL</sequence>
<dbReference type="InterPro" id="IPR050249">
    <property type="entry name" value="Pseudomonas-type_ThrB"/>
</dbReference>
<organism evidence="3 4">
    <name type="scientific">Polarella glacialis</name>
    <name type="common">Dinoflagellate</name>
    <dbReference type="NCBI Taxonomy" id="89957"/>
    <lineage>
        <taxon>Eukaryota</taxon>
        <taxon>Sar</taxon>
        <taxon>Alveolata</taxon>
        <taxon>Dinophyceae</taxon>
        <taxon>Suessiales</taxon>
        <taxon>Suessiaceae</taxon>
        <taxon>Polarella</taxon>
    </lineage>
</organism>
<dbReference type="Pfam" id="PF01636">
    <property type="entry name" value="APH"/>
    <property type="match status" value="1"/>
</dbReference>
<reference evidence="3" key="1">
    <citation type="submission" date="2021-02" db="EMBL/GenBank/DDBJ databases">
        <authorList>
            <person name="Dougan E. K."/>
            <person name="Rhodes N."/>
            <person name="Thang M."/>
            <person name="Chan C."/>
        </authorList>
    </citation>
    <scope>NUCLEOTIDE SEQUENCE</scope>
</reference>
<evidence type="ECO:0000313" key="4">
    <source>
        <dbReference type="Proteomes" id="UP000626109"/>
    </source>
</evidence>
<protein>
    <recommendedName>
        <fullName evidence="2">Aminoglycoside phosphotransferase domain-containing protein</fullName>
    </recommendedName>
</protein>
<comment type="similarity">
    <text evidence="1">Belongs to the pseudomonas-type ThrB family.</text>
</comment>
<dbReference type="InterPro" id="IPR002575">
    <property type="entry name" value="Aminoglycoside_PTrfase"/>
</dbReference>
<feature type="non-terminal residue" evidence="3">
    <location>
        <position position="1"/>
    </location>
</feature>
<gene>
    <name evidence="3" type="ORF">PGLA2088_LOCUS41570</name>
</gene>